<organism evidence="2 3">
    <name type="scientific">Candidatus Wildermuthbacteria bacterium RIFCSPLOWO2_12_FULL_40_9</name>
    <dbReference type="NCBI Taxonomy" id="1802467"/>
    <lineage>
        <taxon>Bacteria</taxon>
        <taxon>Candidatus Wildermuthiibacteriota</taxon>
    </lineage>
</organism>
<reference evidence="2 3" key="1">
    <citation type="journal article" date="2016" name="Nat. Commun.">
        <title>Thousands of microbial genomes shed light on interconnected biogeochemical processes in an aquifer system.</title>
        <authorList>
            <person name="Anantharaman K."/>
            <person name="Brown C.T."/>
            <person name="Hug L.A."/>
            <person name="Sharon I."/>
            <person name="Castelle C.J."/>
            <person name="Probst A.J."/>
            <person name="Thomas B.C."/>
            <person name="Singh A."/>
            <person name="Wilkins M.J."/>
            <person name="Karaoz U."/>
            <person name="Brodie E.L."/>
            <person name="Williams K.H."/>
            <person name="Hubbard S.S."/>
            <person name="Banfield J.F."/>
        </authorList>
    </citation>
    <scope>NUCLEOTIDE SEQUENCE [LARGE SCALE GENOMIC DNA]</scope>
</reference>
<evidence type="ECO:0000313" key="3">
    <source>
        <dbReference type="Proteomes" id="UP000177853"/>
    </source>
</evidence>
<evidence type="ECO:0000256" key="1">
    <source>
        <dbReference type="SAM" id="Phobius"/>
    </source>
</evidence>
<accession>A0A1G2RVP3</accession>
<dbReference type="EMBL" id="MHUM01000013">
    <property type="protein sequence ID" value="OHA76890.1"/>
    <property type="molecule type" value="Genomic_DNA"/>
</dbReference>
<protein>
    <submittedName>
        <fullName evidence="2">Uncharacterized protein</fullName>
    </submittedName>
</protein>
<comment type="caution">
    <text evidence="2">The sequence shown here is derived from an EMBL/GenBank/DDBJ whole genome shotgun (WGS) entry which is preliminary data.</text>
</comment>
<dbReference type="AlphaFoldDB" id="A0A1G2RVP3"/>
<gene>
    <name evidence="2" type="ORF">A3H01_01480</name>
</gene>
<keyword evidence="1" id="KW-0472">Membrane</keyword>
<keyword evidence="1" id="KW-0812">Transmembrane</keyword>
<sequence>MTTFVLVIVGIVFLGIAYWFFYSDKPLFGLTIAMIGILLIFAAGDISTGEPSFFQIPTGNYLVISAKKNNDTWLVVLDSGKKREEKHIVRLYCLPFDLVEQQVGEPKLIVSRQNGISRVTLYLPATASEYTLQVSTSTKKEIP</sequence>
<name>A0A1G2RVP3_9BACT</name>
<feature type="transmembrane region" description="Helical" evidence="1">
    <location>
        <begin position="27"/>
        <end position="46"/>
    </location>
</feature>
<proteinExistence type="predicted"/>
<keyword evidence="1" id="KW-1133">Transmembrane helix</keyword>
<feature type="transmembrane region" description="Helical" evidence="1">
    <location>
        <begin position="5"/>
        <end position="21"/>
    </location>
</feature>
<dbReference type="Proteomes" id="UP000177853">
    <property type="component" value="Unassembled WGS sequence"/>
</dbReference>
<evidence type="ECO:0000313" key="2">
    <source>
        <dbReference type="EMBL" id="OHA76890.1"/>
    </source>
</evidence>